<evidence type="ECO:0000256" key="1">
    <source>
        <dbReference type="SAM" id="MobiDB-lite"/>
    </source>
</evidence>
<feature type="domain" description="DUF4042" evidence="2">
    <location>
        <begin position="149"/>
        <end position="323"/>
    </location>
</feature>
<evidence type="ECO:0000313" key="4">
    <source>
        <dbReference type="Proteomes" id="UP001162131"/>
    </source>
</evidence>
<reference evidence="3" key="1">
    <citation type="submission" date="2021-09" db="EMBL/GenBank/DDBJ databases">
        <authorList>
            <consortium name="AG Swart"/>
            <person name="Singh M."/>
            <person name="Singh A."/>
            <person name="Seah K."/>
            <person name="Emmerich C."/>
        </authorList>
    </citation>
    <scope>NUCLEOTIDE SEQUENCE</scope>
    <source>
        <strain evidence="3">ATCC30299</strain>
    </source>
</reference>
<dbReference type="Pfam" id="PF13251">
    <property type="entry name" value="DUF4042"/>
    <property type="match status" value="1"/>
</dbReference>
<protein>
    <recommendedName>
        <fullName evidence="2">DUF4042 domain-containing protein</fullName>
    </recommendedName>
</protein>
<dbReference type="InterPro" id="IPR052107">
    <property type="entry name" value="HEAT6"/>
</dbReference>
<feature type="compositionally biased region" description="Basic residues" evidence="1">
    <location>
        <begin position="34"/>
        <end position="48"/>
    </location>
</feature>
<dbReference type="InterPro" id="IPR025283">
    <property type="entry name" value="DUF4042"/>
</dbReference>
<dbReference type="Gene3D" id="1.25.10.10">
    <property type="entry name" value="Leucine-rich Repeat Variant"/>
    <property type="match status" value="2"/>
</dbReference>
<dbReference type="InterPro" id="IPR011989">
    <property type="entry name" value="ARM-like"/>
</dbReference>
<comment type="caution">
    <text evidence="3">The sequence shown here is derived from an EMBL/GenBank/DDBJ whole genome shotgun (WGS) entry which is preliminary data.</text>
</comment>
<feature type="region of interest" description="Disordered" evidence="1">
    <location>
        <begin position="34"/>
        <end position="62"/>
    </location>
</feature>
<organism evidence="3 4">
    <name type="scientific">Blepharisma stoltei</name>
    <dbReference type="NCBI Taxonomy" id="1481888"/>
    <lineage>
        <taxon>Eukaryota</taxon>
        <taxon>Sar</taxon>
        <taxon>Alveolata</taxon>
        <taxon>Ciliophora</taxon>
        <taxon>Postciliodesmatophora</taxon>
        <taxon>Heterotrichea</taxon>
        <taxon>Heterotrichida</taxon>
        <taxon>Blepharismidae</taxon>
        <taxon>Blepharisma</taxon>
    </lineage>
</organism>
<dbReference type="PANTHER" id="PTHR13366:SF0">
    <property type="entry name" value="HEAT REPEAT-CONTAINING PROTEIN 6"/>
    <property type="match status" value="1"/>
</dbReference>
<dbReference type="AlphaFoldDB" id="A0AAU9K884"/>
<dbReference type="InterPro" id="IPR016024">
    <property type="entry name" value="ARM-type_fold"/>
</dbReference>
<proteinExistence type="predicted"/>
<accession>A0AAU9K884</accession>
<dbReference type="Proteomes" id="UP001162131">
    <property type="component" value="Unassembled WGS sequence"/>
</dbReference>
<evidence type="ECO:0000313" key="3">
    <source>
        <dbReference type="EMBL" id="CAG9333356.1"/>
    </source>
</evidence>
<name>A0AAU9K884_9CILI</name>
<dbReference type="SUPFAM" id="SSF48371">
    <property type="entry name" value="ARM repeat"/>
    <property type="match status" value="1"/>
</dbReference>
<gene>
    <name evidence="3" type="ORF">BSTOLATCC_MIC58169</name>
</gene>
<evidence type="ECO:0000259" key="2">
    <source>
        <dbReference type="Pfam" id="PF13251"/>
    </source>
</evidence>
<dbReference type="PANTHER" id="PTHR13366">
    <property type="entry name" value="MALARIA ANTIGEN-RELATED"/>
    <property type="match status" value="1"/>
</dbReference>
<keyword evidence="4" id="KW-1185">Reference proteome</keyword>
<dbReference type="EMBL" id="CAJZBQ010000056">
    <property type="protein sequence ID" value="CAG9333356.1"/>
    <property type="molecule type" value="Genomic_DNA"/>
</dbReference>
<sequence>MIEWNLDLCHRYKSDILVSNKKLMASIKLNGPKKKSEKIFKQKPKPKNYTKAPQPPQKFDPEDQELFQSYQDIIKRMFEISLSGSEQELLKRESLFKETQIPKTKLVITDDPEKITSLWTSIQGLVHRAVNIEKTSQQAKKSKNSMHIRVRSGLINCLQIIYKKHGKWLREYIGAIIPSDVRGNVCDSISAQTPLIFMMLNDSSNEIRSLAATTLAVLLEESTEYEALESLDISGRVFNSKFHELAGILDNLHEIFNFVLRSQLAPEVLVAVLRATAALISKTPYSVFSPSHLLKIAESVMIHLGAFNPDIRLAVIKCLKNVFKERSEKIKHILTYDFVYHVLGSQDLVEERLELFTNLVKNYPEEMDGFKSWIQEKLSSIMMGDNLLLQKTAFEITDEYIRVKPNCCMVEVIARVALVLTKKQPVDTLAPCLNTLSLLPDIKVLTQAEVKELIEFLKKFDFSGNSSSLLKSIIMKLFGTLAKADLVPEDFFDRGISVISAHRDTSNLSVAINSSLALSYFCLNPISLSRIDTIIDIIRDNSENRREKVVSNAIVSIANLFGMFTYEQIHKYFDELFDICVRGLSHKTAKVGWDACRAFFTFFANESMPHYEIAHKLIPNLIQAVKTQNNFKTKINSCQLLMKFGKDLIGYSAEILNSLVYCLEIDGRSKHMDSKTLQYQYDFKQESIMCIAHIIDINEELTQELIEFFSENSLNVYHWLRTFVIDYVHENNSKDSSELENDKSIENIRKCCRKLCMWVEAESRIGVSFGLLEKLKKMARIDEEKIRKYMGYEAENDLIIPLKNVLTDNY</sequence>